<dbReference type="EMBL" id="UWPJ01000005">
    <property type="protein sequence ID" value="VCU68095.1"/>
    <property type="molecule type" value="Genomic_DNA"/>
</dbReference>
<keyword evidence="1" id="KW-0732">Signal</keyword>
<feature type="chain" id="PRO_5018116057" evidence="1">
    <location>
        <begin position="25"/>
        <end position="541"/>
    </location>
</feature>
<dbReference type="SUPFAM" id="SSF63829">
    <property type="entry name" value="Calcium-dependent phosphotriesterase"/>
    <property type="match status" value="2"/>
</dbReference>
<dbReference type="AlphaFoldDB" id="A0A3P4AZ30"/>
<name>A0A3P4AZ30_9BURK</name>
<dbReference type="RefSeq" id="WP_124077333.1">
    <property type="nucleotide sequence ID" value="NZ_UWPJ01000005.1"/>
</dbReference>
<evidence type="ECO:0000313" key="2">
    <source>
        <dbReference type="EMBL" id="VCU68095.1"/>
    </source>
</evidence>
<reference evidence="2 3" key="1">
    <citation type="submission" date="2018-10" db="EMBL/GenBank/DDBJ databases">
        <authorList>
            <person name="Criscuolo A."/>
        </authorList>
    </citation>
    <scope>NUCLEOTIDE SEQUENCE [LARGE SCALE GENOMIC DNA]</scope>
    <source>
        <strain evidence="2">DnA1</strain>
    </source>
</reference>
<dbReference type="Proteomes" id="UP000277294">
    <property type="component" value="Unassembled WGS sequence"/>
</dbReference>
<evidence type="ECO:0000256" key="1">
    <source>
        <dbReference type="SAM" id="SignalP"/>
    </source>
</evidence>
<sequence>MMLTRLHASLLCAGLLAGANAAGAATVAPAVFTHLFDTPILESGLTSRPMQTPVLIGGVLWGNSYNTGVYRFDPAAATGKYTMAYPAVGFAGTNYQISQGSQRGQLLAVGSVVIGNNERQNKLFRYSATLAPEYIAVTENKGLALAGNLLADAAGNVYVLSRNDGQGATGNGSIWKLSADLTSFAPVYEFASGAAQPQGASPAWFALDDTGNWFYGISSAGGTGDAPAGTIWRVRTDGTGFEVLHTLSAADDGAGTGLLFHDGMLYGVSAKGLFQLSPADKAYTPLHTFGAGVADDGSQPAGRLTLGADHSLYGVTWAGGAANQGTVFRLVLDPVRGSRPVYEQVHSFDLATRNEGIEPWGLIADPAGTTLYGATFRGGERGEIFYDPPEIAGKTQGSLFKLTVAAPAAPTIARFQFNGSGADSLTVVPGAALAVSWQATDAELCSADGANGGLWAGEKDASAGTHDETLSAPATEGRLDFTLTCTGRGGSVSASRTVLVQKPVEPDNGSQGGGGGGGALQAWLLLALGLLALPFRRRARG</sequence>
<keyword evidence="3" id="KW-1185">Reference proteome</keyword>
<dbReference type="NCBIfam" id="TIGR03803">
    <property type="entry name" value="Gloeo_Verruco"/>
    <property type="match status" value="2"/>
</dbReference>
<proteinExistence type="predicted"/>
<dbReference type="InterPro" id="IPR022519">
    <property type="entry name" value="Gloeo/Verruco_rpt"/>
</dbReference>
<protein>
    <submittedName>
        <fullName evidence="2">Uncharacterized protein</fullName>
    </submittedName>
</protein>
<organism evidence="2 3">
    <name type="scientific">Pigmentiphaga humi</name>
    <dbReference type="NCBI Taxonomy" id="2478468"/>
    <lineage>
        <taxon>Bacteria</taxon>
        <taxon>Pseudomonadati</taxon>
        <taxon>Pseudomonadota</taxon>
        <taxon>Betaproteobacteria</taxon>
        <taxon>Burkholderiales</taxon>
        <taxon>Alcaligenaceae</taxon>
        <taxon>Pigmentiphaga</taxon>
    </lineage>
</organism>
<evidence type="ECO:0000313" key="3">
    <source>
        <dbReference type="Proteomes" id="UP000277294"/>
    </source>
</evidence>
<dbReference type="OrthoDB" id="8681142at2"/>
<feature type="signal peptide" evidence="1">
    <location>
        <begin position="1"/>
        <end position="24"/>
    </location>
</feature>
<gene>
    <name evidence="2" type="ORF">PIGHUM_00143</name>
</gene>
<accession>A0A3P4AZ30</accession>